<comment type="caution">
    <text evidence="1">The sequence shown here is derived from an EMBL/GenBank/DDBJ whole genome shotgun (WGS) entry which is preliminary data.</text>
</comment>
<name>A0A923L7V0_9BACI</name>
<dbReference type="AlphaFoldDB" id="A0A923L7V0"/>
<accession>A0A923L7V0</accession>
<dbReference type="RefSeq" id="WP_186870672.1">
    <property type="nucleotide sequence ID" value="NZ_JACOOL010000011.1"/>
</dbReference>
<protein>
    <submittedName>
        <fullName evidence="1">Uncharacterized protein</fullName>
    </submittedName>
</protein>
<reference evidence="1" key="1">
    <citation type="submission" date="2020-08" db="EMBL/GenBank/DDBJ databases">
        <title>Genome public.</title>
        <authorList>
            <person name="Liu C."/>
            <person name="Sun Q."/>
        </authorList>
    </citation>
    <scope>NUCLEOTIDE SEQUENCE</scope>
    <source>
        <strain evidence="1">BX22</strain>
    </source>
</reference>
<organism evidence="1 2">
    <name type="scientific">Ornithinibacillus hominis</name>
    <dbReference type="NCBI Taxonomy" id="2763055"/>
    <lineage>
        <taxon>Bacteria</taxon>
        <taxon>Bacillati</taxon>
        <taxon>Bacillota</taxon>
        <taxon>Bacilli</taxon>
        <taxon>Bacillales</taxon>
        <taxon>Bacillaceae</taxon>
        <taxon>Ornithinibacillus</taxon>
    </lineage>
</organism>
<sequence length="68" mass="7438">MNVTINKKTISLFKGATLKHALLKADPLLYNAVVKDEAVIKDQEGNVTDVNGAVAEGWTYYVESKKQG</sequence>
<evidence type="ECO:0000313" key="1">
    <source>
        <dbReference type="EMBL" id="MBC5637960.1"/>
    </source>
</evidence>
<keyword evidence="2" id="KW-1185">Reference proteome</keyword>
<proteinExistence type="predicted"/>
<dbReference type="Proteomes" id="UP000637359">
    <property type="component" value="Unassembled WGS sequence"/>
</dbReference>
<dbReference type="EMBL" id="JACOOL010000011">
    <property type="protein sequence ID" value="MBC5637960.1"/>
    <property type="molecule type" value="Genomic_DNA"/>
</dbReference>
<evidence type="ECO:0000313" key="2">
    <source>
        <dbReference type="Proteomes" id="UP000637359"/>
    </source>
</evidence>
<gene>
    <name evidence="1" type="ORF">H8S33_14280</name>
</gene>